<keyword evidence="4 7" id="KW-0255">Endonuclease</keyword>
<comment type="function">
    <text evidence="7">Single strand-specific metallo-endoribonuclease involved in late-stage 70S ribosome quality control and in maturation of the 3' terminus of the 16S rRNA.</text>
</comment>
<evidence type="ECO:0000256" key="6">
    <source>
        <dbReference type="ARBA" id="ARBA00022833"/>
    </source>
</evidence>
<sequence>MNRKAGWELTVLIVNDKKIKSLNKKFRNKNKVTDVLSFSQREGETFNLPAEGRNYLGDIVISWPQVKRQAKKFGQLPKKELELLIIHGFLHLLGYDDKTLKGWRQMERWQKKILLNI</sequence>
<dbReference type="EMBL" id="MHHZ01000001">
    <property type="protein sequence ID" value="OGY42650.1"/>
    <property type="molecule type" value="Genomic_DNA"/>
</dbReference>
<evidence type="ECO:0000256" key="4">
    <source>
        <dbReference type="ARBA" id="ARBA00022759"/>
    </source>
</evidence>
<proteinExistence type="inferred from homology"/>
<evidence type="ECO:0000313" key="8">
    <source>
        <dbReference type="EMBL" id="OGY42650.1"/>
    </source>
</evidence>
<comment type="cofactor">
    <cofactor evidence="7">
        <name>Zn(2+)</name>
        <dbReference type="ChEBI" id="CHEBI:29105"/>
    </cofactor>
    <text evidence="7">Binds 1 zinc ion.</text>
</comment>
<keyword evidence="7" id="KW-0698">rRNA processing</keyword>
<keyword evidence="2 7" id="KW-0540">Nuclease</keyword>
<dbReference type="GO" id="GO:0004521">
    <property type="term" value="F:RNA endonuclease activity"/>
    <property type="evidence" value="ECO:0007669"/>
    <property type="project" value="UniProtKB-UniRule"/>
</dbReference>
<keyword evidence="7" id="KW-0963">Cytoplasm</keyword>
<dbReference type="GO" id="GO:0006364">
    <property type="term" value="P:rRNA processing"/>
    <property type="evidence" value="ECO:0007669"/>
    <property type="project" value="UniProtKB-UniRule"/>
</dbReference>
<feature type="binding site" evidence="7">
    <location>
        <position position="87"/>
    </location>
    <ligand>
        <name>Zn(2+)</name>
        <dbReference type="ChEBI" id="CHEBI:29105"/>
        <note>catalytic</note>
    </ligand>
</feature>
<protein>
    <recommendedName>
        <fullName evidence="7">Endoribonuclease YbeY</fullName>
        <ecNumber evidence="7">3.1.-.-</ecNumber>
    </recommendedName>
</protein>
<feature type="binding site" evidence="7">
    <location>
        <position position="97"/>
    </location>
    <ligand>
        <name>Zn(2+)</name>
        <dbReference type="ChEBI" id="CHEBI:29105"/>
        <note>catalytic</note>
    </ligand>
</feature>
<dbReference type="NCBIfam" id="TIGR00043">
    <property type="entry name" value="rRNA maturation RNase YbeY"/>
    <property type="match status" value="1"/>
</dbReference>
<keyword evidence="6 7" id="KW-0862">Zinc</keyword>
<dbReference type="EC" id="3.1.-.-" evidence="7"/>
<evidence type="ECO:0000313" key="9">
    <source>
        <dbReference type="Proteomes" id="UP000176498"/>
    </source>
</evidence>
<comment type="similarity">
    <text evidence="1 7">Belongs to the endoribonuclease YbeY family.</text>
</comment>
<accession>A0A1G1XSQ4</accession>
<reference evidence="8 9" key="1">
    <citation type="journal article" date="2016" name="Nat. Commun.">
        <title>Thousands of microbial genomes shed light on interconnected biogeochemical processes in an aquifer system.</title>
        <authorList>
            <person name="Anantharaman K."/>
            <person name="Brown C.T."/>
            <person name="Hug L.A."/>
            <person name="Sharon I."/>
            <person name="Castelle C.J."/>
            <person name="Probst A.J."/>
            <person name="Thomas B.C."/>
            <person name="Singh A."/>
            <person name="Wilkins M.J."/>
            <person name="Karaoz U."/>
            <person name="Brodie E.L."/>
            <person name="Williams K.H."/>
            <person name="Hubbard S.S."/>
            <person name="Banfield J.F."/>
        </authorList>
    </citation>
    <scope>NUCLEOTIDE SEQUENCE [LARGE SCALE GENOMIC DNA]</scope>
</reference>
<dbReference type="GO" id="GO:0008270">
    <property type="term" value="F:zinc ion binding"/>
    <property type="evidence" value="ECO:0007669"/>
    <property type="project" value="UniProtKB-UniRule"/>
</dbReference>
<dbReference type="HAMAP" id="MF_00009">
    <property type="entry name" value="Endoribonucl_YbeY"/>
    <property type="match status" value="1"/>
</dbReference>
<dbReference type="Gene3D" id="3.40.390.30">
    <property type="entry name" value="Metalloproteases ('zincins'), catalytic domain"/>
    <property type="match status" value="1"/>
</dbReference>
<dbReference type="SUPFAM" id="SSF55486">
    <property type="entry name" value="Metalloproteases ('zincins'), catalytic domain"/>
    <property type="match status" value="1"/>
</dbReference>
<organism evidence="8 9">
    <name type="scientific">Candidatus Buchananbacteria bacterium RBG_13_36_9</name>
    <dbReference type="NCBI Taxonomy" id="1797530"/>
    <lineage>
        <taxon>Bacteria</taxon>
        <taxon>Candidatus Buchananiibacteriota</taxon>
    </lineage>
</organism>
<dbReference type="AlphaFoldDB" id="A0A1G1XSQ4"/>
<dbReference type="Proteomes" id="UP000176498">
    <property type="component" value="Unassembled WGS sequence"/>
</dbReference>
<dbReference type="InterPro" id="IPR002036">
    <property type="entry name" value="YbeY"/>
</dbReference>
<evidence type="ECO:0000256" key="2">
    <source>
        <dbReference type="ARBA" id="ARBA00022722"/>
    </source>
</evidence>
<evidence type="ECO:0000256" key="5">
    <source>
        <dbReference type="ARBA" id="ARBA00022801"/>
    </source>
</evidence>
<name>A0A1G1XSQ4_9BACT</name>
<dbReference type="GO" id="GO:0004222">
    <property type="term" value="F:metalloendopeptidase activity"/>
    <property type="evidence" value="ECO:0007669"/>
    <property type="project" value="InterPro"/>
</dbReference>
<dbReference type="PANTHER" id="PTHR46986:SF1">
    <property type="entry name" value="ENDORIBONUCLEASE YBEY, CHLOROPLASTIC"/>
    <property type="match status" value="1"/>
</dbReference>
<dbReference type="PANTHER" id="PTHR46986">
    <property type="entry name" value="ENDORIBONUCLEASE YBEY, CHLOROPLASTIC"/>
    <property type="match status" value="1"/>
</dbReference>
<dbReference type="InterPro" id="IPR023091">
    <property type="entry name" value="MetalPrtase_cat_dom_sf_prd"/>
</dbReference>
<dbReference type="PROSITE" id="PS01306">
    <property type="entry name" value="UPF0054"/>
    <property type="match status" value="1"/>
</dbReference>
<evidence type="ECO:0000256" key="1">
    <source>
        <dbReference type="ARBA" id="ARBA00010875"/>
    </source>
</evidence>
<gene>
    <name evidence="7" type="primary">ybeY</name>
    <name evidence="8" type="ORF">A2Y82_02940</name>
</gene>
<dbReference type="InterPro" id="IPR020549">
    <property type="entry name" value="YbeY_CS"/>
</dbReference>
<comment type="caution">
    <text evidence="8">The sequence shown here is derived from an EMBL/GenBank/DDBJ whole genome shotgun (WGS) entry which is preliminary data.</text>
</comment>
<keyword evidence="7" id="KW-0690">Ribosome biogenesis</keyword>
<dbReference type="GO" id="GO:0005737">
    <property type="term" value="C:cytoplasm"/>
    <property type="evidence" value="ECO:0007669"/>
    <property type="project" value="UniProtKB-SubCell"/>
</dbReference>
<keyword evidence="3 7" id="KW-0479">Metal-binding</keyword>
<evidence type="ECO:0000256" key="3">
    <source>
        <dbReference type="ARBA" id="ARBA00022723"/>
    </source>
</evidence>
<keyword evidence="5 7" id="KW-0378">Hydrolase</keyword>
<comment type="subcellular location">
    <subcellularLocation>
        <location evidence="7">Cytoplasm</location>
    </subcellularLocation>
</comment>
<dbReference type="Pfam" id="PF02130">
    <property type="entry name" value="YbeY"/>
    <property type="match status" value="1"/>
</dbReference>
<feature type="binding site" evidence="7">
    <location>
        <position position="91"/>
    </location>
    <ligand>
        <name>Zn(2+)</name>
        <dbReference type="ChEBI" id="CHEBI:29105"/>
        <note>catalytic</note>
    </ligand>
</feature>
<evidence type="ECO:0000256" key="7">
    <source>
        <dbReference type="HAMAP-Rule" id="MF_00009"/>
    </source>
</evidence>